<dbReference type="Pfam" id="PF00561">
    <property type="entry name" value="Abhydrolase_1"/>
    <property type="match status" value="1"/>
</dbReference>
<dbReference type="PANTHER" id="PTHR43194:SF5">
    <property type="entry name" value="PIMELOYL-[ACYL-CARRIER PROTEIN] METHYL ESTER ESTERASE"/>
    <property type="match status" value="1"/>
</dbReference>
<organism evidence="2 3">
    <name type="scientific">Buchnera aphidicola subsp. Melaphis rhois</name>
    <dbReference type="NCBI Taxonomy" id="118103"/>
    <lineage>
        <taxon>Bacteria</taxon>
        <taxon>Pseudomonadati</taxon>
        <taxon>Pseudomonadota</taxon>
        <taxon>Gammaproteobacteria</taxon>
        <taxon>Enterobacterales</taxon>
        <taxon>Erwiniaceae</taxon>
        <taxon>Buchnera</taxon>
    </lineage>
</organism>
<protein>
    <submittedName>
        <fullName evidence="2">Alpha/beta fold hydrolase</fullName>
    </submittedName>
</protein>
<dbReference type="GO" id="GO:0016787">
    <property type="term" value="F:hydrolase activity"/>
    <property type="evidence" value="ECO:0007669"/>
    <property type="project" value="UniProtKB-KW"/>
</dbReference>
<dbReference type="Gene3D" id="3.40.50.1820">
    <property type="entry name" value="alpha/beta hydrolase"/>
    <property type="match status" value="1"/>
</dbReference>
<sequence>MGGLIASKIALLYPKKIRGIISVSSSPCFIMHRNWPGISKNTLSKFYDQLILNYNKTIENFIAMQIINSKCVTQEIQTLKNLITSQPSPKISTLKKGLDLLYSSDLRKEIVKLKVPFLRIYGALDKLVPKEISNLLDQKWPKTQSVIIEHSAHTPFISNKYEFCTIILEFSKYLKILKK</sequence>
<feature type="domain" description="AB hydrolase-1" evidence="1">
    <location>
        <begin position="1"/>
        <end position="159"/>
    </location>
</feature>
<dbReference type="SUPFAM" id="SSF53474">
    <property type="entry name" value="alpha/beta-Hydrolases"/>
    <property type="match status" value="1"/>
</dbReference>
<accession>A0A4D6Y2W5</accession>
<dbReference type="InterPro" id="IPR029058">
    <property type="entry name" value="AB_hydrolase_fold"/>
</dbReference>
<dbReference type="AlphaFoldDB" id="A0A4D6Y2W5"/>
<name>A0A4D6Y2W5_BUCMH</name>
<evidence type="ECO:0000313" key="3">
    <source>
        <dbReference type="Proteomes" id="UP000298566"/>
    </source>
</evidence>
<dbReference type="InterPro" id="IPR000073">
    <property type="entry name" value="AB_hydrolase_1"/>
</dbReference>
<keyword evidence="2" id="KW-0378">Hydrolase</keyword>
<dbReference type="InterPro" id="IPR050228">
    <property type="entry name" value="Carboxylesterase_BioH"/>
</dbReference>
<dbReference type="Proteomes" id="UP000298566">
    <property type="component" value="Chromosome"/>
</dbReference>
<proteinExistence type="predicted"/>
<evidence type="ECO:0000313" key="2">
    <source>
        <dbReference type="EMBL" id="QCI23497.1"/>
    </source>
</evidence>
<reference evidence="2 3" key="1">
    <citation type="submission" date="2018-10" db="EMBL/GenBank/DDBJ databases">
        <title>Comparative functional genomics of the obligate endosymbiont Buchnera aphidicola.</title>
        <authorList>
            <person name="Chong R.A."/>
        </authorList>
    </citation>
    <scope>NUCLEOTIDE SEQUENCE [LARGE SCALE GENOMIC DNA]</scope>
    <source>
        <strain evidence="2 3">Mrh</strain>
    </source>
</reference>
<evidence type="ECO:0000259" key="1">
    <source>
        <dbReference type="Pfam" id="PF00561"/>
    </source>
</evidence>
<gene>
    <name evidence="2" type="ORF">D9V73_02550</name>
</gene>
<dbReference type="PANTHER" id="PTHR43194">
    <property type="entry name" value="HYDROLASE ALPHA/BETA FOLD FAMILY"/>
    <property type="match status" value="1"/>
</dbReference>
<dbReference type="EMBL" id="CP033004">
    <property type="protein sequence ID" value="QCI23497.1"/>
    <property type="molecule type" value="Genomic_DNA"/>
</dbReference>